<protein>
    <submittedName>
        <fullName evidence="1">Uncharacterized protein</fullName>
    </submittedName>
</protein>
<dbReference type="OrthoDB" id="5864054at2759"/>
<dbReference type="EMBL" id="KZ421409">
    <property type="protein sequence ID" value="PIO53013.1"/>
    <property type="molecule type" value="Genomic_DNA"/>
</dbReference>
<dbReference type="Proteomes" id="UP000230423">
    <property type="component" value="Unassembled WGS sequence"/>
</dbReference>
<evidence type="ECO:0000313" key="2">
    <source>
        <dbReference type="Proteomes" id="UP000230423"/>
    </source>
</evidence>
<evidence type="ECO:0000313" key="1">
    <source>
        <dbReference type="EMBL" id="PIO53013.1"/>
    </source>
</evidence>
<sequence>MCELGAIPLTDADWLADAVSVLHNAYAHLHPYMAVVLCLAGREEFKFDSHLRRRFVMTASFPKFPEVFQYGKLFQPRIALGLDR</sequence>
<keyword evidence="2" id="KW-1185">Reference proteome</keyword>
<dbReference type="AlphaFoldDB" id="A0A2G9T4Y5"/>
<name>A0A2G9T4Y5_TELCI</name>
<gene>
    <name evidence="1" type="ORF">TELCIR_25672</name>
</gene>
<reference evidence="1 2" key="1">
    <citation type="submission" date="2015-09" db="EMBL/GenBank/DDBJ databases">
        <title>Draft genome of the parasitic nematode Teladorsagia circumcincta isolate WARC Sus (inbred).</title>
        <authorList>
            <person name="Mitreva M."/>
        </authorList>
    </citation>
    <scope>NUCLEOTIDE SEQUENCE [LARGE SCALE GENOMIC DNA]</scope>
    <source>
        <strain evidence="1 2">S</strain>
    </source>
</reference>
<proteinExistence type="predicted"/>
<organism evidence="1 2">
    <name type="scientific">Teladorsagia circumcincta</name>
    <name type="common">Brown stomach worm</name>
    <name type="synonym">Ostertagia circumcincta</name>
    <dbReference type="NCBI Taxonomy" id="45464"/>
    <lineage>
        <taxon>Eukaryota</taxon>
        <taxon>Metazoa</taxon>
        <taxon>Ecdysozoa</taxon>
        <taxon>Nematoda</taxon>
        <taxon>Chromadorea</taxon>
        <taxon>Rhabditida</taxon>
        <taxon>Rhabditina</taxon>
        <taxon>Rhabditomorpha</taxon>
        <taxon>Strongyloidea</taxon>
        <taxon>Trichostrongylidae</taxon>
        <taxon>Teladorsagia</taxon>
    </lineage>
</organism>
<accession>A0A2G9T4Y5</accession>